<dbReference type="EMBL" id="GEVL01012463">
    <property type="protein sequence ID" value="JAU64878.1"/>
    <property type="molecule type" value="Transcribed_RNA"/>
</dbReference>
<dbReference type="AlphaFoldDB" id="A0A1J3HA32"/>
<protein>
    <submittedName>
        <fullName evidence="1">Uncharacterized protein</fullName>
    </submittedName>
</protein>
<sequence length="76" mass="8847">MNEDDTAMIAVINIPRDRLLTFNYLTTEPDVCFPFACLCGEEKCYRVIRGFKNHSKAVQEEIYQLGDCSRYVKSLY</sequence>
<gene>
    <name evidence="1" type="ORF">LE_TR17589_c0_g1_i1_g.56841</name>
</gene>
<name>A0A1J3HA32_NOCCA</name>
<organism evidence="1">
    <name type="scientific">Noccaea caerulescens</name>
    <name type="common">Alpine penny-cress</name>
    <name type="synonym">Thlaspi caerulescens</name>
    <dbReference type="NCBI Taxonomy" id="107243"/>
    <lineage>
        <taxon>Eukaryota</taxon>
        <taxon>Viridiplantae</taxon>
        <taxon>Streptophyta</taxon>
        <taxon>Embryophyta</taxon>
        <taxon>Tracheophyta</taxon>
        <taxon>Spermatophyta</taxon>
        <taxon>Magnoliopsida</taxon>
        <taxon>eudicotyledons</taxon>
        <taxon>Gunneridae</taxon>
        <taxon>Pentapetalae</taxon>
        <taxon>rosids</taxon>
        <taxon>malvids</taxon>
        <taxon>Brassicales</taxon>
        <taxon>Brassicaceae</taxon>
        <taxon>Coluteocarpeae</taxon>
        <taxon>Noccaea</taxon>
    </lineage>
</organism>
<evidence type="ECO:0000313" key="1">
    <source>
        <dbReference type="EMBL" id="JAU64878.1"/>
    </source>
</evidence>
<reference evidence="1" key="1">
    <citation type="submission" date="2016-07" db="EMBL/GenBank/DDBJ databases">
        <title>De novo transcriptome assembly of four accessions of the metal hyperaccumulator plant Noccaea caerulescens.</title>
        <authorList>
            <person name="Blande D."/>
            <person name="Halimaa P."/>
            <person name="Tervahauta A.I."/>
            <person name="Aarts M.G."/>
            <person name="Karenlampi S.O."/>
        </authorList>
    </citation>
    <scope>NUCLEOTIDE SEQUENCE</scope>
</reference>
<proteinExistence type="predicted"/>
<accession>A0A1J3HA32</accession>